<dbReference type="InterPro" id="IPR032630">
    <property type="entry name" value="P_typ_ATPase_c"/>
</dbReference>
<evidence type="ECO:0000256" key="5">
    <source>
        <dbReference type="ARBA" id="ARBA00022967"/>
    </source>
</evidence>
<reference evidence="12 13" key="1">
    <citation type="submission" date="2024-07" db="EMBL/GenBank/DDBJ databases">
        <authorList>
            <person name="Akdeniz Z."/>
        </authorList>
    </citation>
    <scope>NUCLEOTIDE SEQUENCE [LARGE SCALE GENOMIC DNA]</scope>
</reference>
<dbReference type="PROSITE" id="PS00154">
    <property type="entry name" value="ATPASE_E1_E2"/>
    <property type="match status" value="1"/>
</dbReference>
<feature type="transmembrane region" description="Helical" evidence="8">
    <location>
        <begin position="325"/>
        <end position="344"/>
    </location>
</feature>
<evidence type="ECO:0000256" key="4">
    <source>
        <dbReference type="ARBA" id="ARBA00022842"/>
    </source>
</evidence>
<evidence type="ECO:0000256" key="2">
    <source>
        <dbReference type="ARBA" id="ARBA00022692"/>
    </source>
</evidence>
<dbReference type="SFLD" id="SFLDF00027">
    <property type="entry name" value="p-type_atpase"/>
    <property type="match status" value="1"/>
</dbReference>
<feature type="transmembrane region" description="Helical" evidence="8">
    <location>
        <begin position="1120"/>
        <end position="1143"/>
    </location>
</feature>
<dbReference type="InterPro" id="IPR023214">
    <property type="entry name" value="HAD_sf"/>
</dbReference>
<dbReference type="PANTHER" id="PTHR24092">
    <property type="entry name" value="PROBABLE PHOSPHOLIPID-TRANSPORTING ATPASE"/>
    <property type="match status" value="1"/>
</dbReference>
<dbReference type="Pfam" id="PF16212">
    <property type="entry name" value="PhoLip_ATPase_C"/>
    <property type="match status" value="1"/>
</dbReference>
<dbReference type="SUPFAM" id="SSF81653">
    <property type="entry name" value="Calcium ATPase, transduction domain A"/>
    <property type="match status" value="1"/>
</dbReference>
<evidence type="ECO:0000256" key="8">
    <source>
        <dbReference type="SAM" id="Phobius"/>
    </source>
</evidence>
<keyword evidence="5" id="KW-1278">Translocase</keyword>
<sequence>MQQSLIVKTLNEIDVKTARDNFIRTSKYTWYSFIPLFLFEQYKQMNNIYYLLNAIAGYIVIVVTPITNVLPIIFVLFMAAIREIIEDASRHKSDAQQNATQYNIIRNTSPIKVQSRDIREGDIILVKQKQEIPCDCLVLESSLESGVCYVSTANLDGEVNLKPKVQILDKNYFKNPQNIDSKNLIVRENLGGYKNFKAKVSTPPPEDNMQSFIGSITLNNEQKNFNLNNVLLRGSRLENTETALCGVIFAGKNTRLMQTQIKARVKSSRMNIRMNKLVVYQAFLSIIIMLVFPGVSAATYNSFSTDYVSFQMEPSSAAKTFAEKVIIYFVLLAYLLPVSLFVSIEMTRLVNSVQMEADKNLQRTDVRNFLQKDPKNQIKNSSFANENVYAISVQSKNSICIENLQEVDIIFSDKTGTLTKNQMIFHSFANDQNVQREVIFKIKAEMQQNFRNHNKYENFDLKMLFQLALCNTVQTQMVKIDGNETQVYQGESPDEIAFCYASKVYGLKLHQRNASSVEYQLNIKEHLFNMTFNVLAVVPFSSDRKKMSIVLQEVGENIPREQLGQLNNIITTHNNMAYFLPKSIAQAGQPFVLTKGADSFMLPLCNITKENNDAIQKIASEYSMIGLRTLVFGSKQLNDPEWVKQWNLVSNLKESDPQYFDCTKQIETNLAYSGMTAIEDELQDQLHDTLSFTINAGVRVWMLTGDKTETAVNIAKSSGLAPKDTKLLYLTTETASNPIKLNQCLLEYIDLQKQQLTGKALENYETVQKSIKQQSVLSNQSKFQKTMRELLGYFYCRGLNKQIINDSQSGNNTTLVMDSKTYNLIRTEHLENEFYTIAFHSQSAVCCRLSPSEKAQIIKRTHDLIPEFTTLAIGDGANDVAMIKEAQIGIGVAGKEGVHSCNNADITVPEFRFLKQLIFVYGRYTHLRNQELFEYCIEKNSIIALMHVVYSFYNLFSVQVCIDSLLLTMFNLLITFFPIAFQAVIEQDIDREALLEHPRTFRQFSQKFRPSGLFMSLRLCKSLYYSIVIITLNKYLTSNQIIFSNGQVNDLGAQSLSFYFTILCVTSIELFIHQTTFTYYLLGSFIFMIVLVTACVWLGNSSQMFGTTNIGVIMMVQGSLHFHISWIITSLVCVVPSICYQVIRKLYFPNNDDIMRAKFRAEGCIGYQKAQEMKVAQSYTEIIQIAPSVSQI</sequence>
<dbReference type="Pfam" id="PF00122">
    <property type="entry name" value="E1-E2_ATPase"/>
    <property type="match status" value="1"/>
</dbReference>
<dbReference type="Gene3D" id="3.40.50.1000">
    <property type="entry name" value="HAD superfamily/HAD-like"/>
    <property type="match status" value="2"/>
</dbReference>
<keyword evidence="13" id="KW-1185">Reference proteome</keyword>
<evidence type="ECO:0000259" key="9">
    <source>
        <dbReference type="Pfam" id="PF00122"/>
    </source>
</evidence>
<feature type="transmembrane region" description="Helical" evidence="8">
    <location>
        <begin position="1079"/>
        <end position="1100"/>
    </location>
</feature>
<dbReference type="Proteomes" id="UP001642409">
    <property type="component" value="Unassembled WGS sequence"/>
</dbReference>
<dbReference type="NCBIfam" id="TIGR01494">
    <property type="entry name" value="ATPase_P-type"/>
    <property type="match status" value="1"/>
</dbReference>
<dbReference type="InterPro" id="IPR001757">
    <property type="entry name" value="P_typ_ATPase"/>
</dbReference>
<evidence type="ECO:0000256" key="6">
    <source>
        <dbReference type="ARBA" id="ARBA00022989"/>
    </source>
</evidence>
<feature type="transmembrane region" description="Helical" evidence="8">
    <location>
        <begin position="965"/>
        <end position="985"/>
    </location>
</feature>
<dbReference type="Gene3D" id="3.40.1110.10">
    <property type="entry name" value="Calcium-transporting ATPase, cytoplasmic domain N"/>
    <property type="match status" value="2"/>
</dbReference>
<dbReference type="EMBL" id="CAXDID020000021">
    <property type="protein sequence ID" value="CAL5987423.1"/>
    <property type="molecule type" value="Genomic_DNA"/>
</dbReference>
<dbReference type="SFLD" id="SFLDS00003">
    <property type="entry name" value="Haloacid_Dehalogenase"/>
    <property type="match status" value="1"/>
</dbReference>
<dbReference type="Gene3D" id="2.70.150.10">
    <property type="entry name" value="Calcium-transporting ATPase, cytoplasmic transduction domain A"/>
    <property type="match status" value="1"/>
</dbReference>
<dbReference type="InterPro" id="IPR032631">
    <property type="entry name" value="P-type_ATPase_N"/>
</dbReference>
<dbReference type="InterPro" id="IPR023299">
    <property type="entry name" value="ATPase_P-typ_cyto_dom_N"/>
</dbReference>
<dbReference type="SUPFAM" id="SSF81660">
    <property type="entry name" value="Metal cation-transporting ATPase, ATP-binding domain N"/>
    <property type="match status" value="1"/>
</dbReference>
<dbReference type="SUPFAM" id="SSF56784">
    <property type="entry name" value="HAD-like"/>
    <property type="match status" value="1"/>
</dbReference>
<dbReference type="InterPro" id="IPR023298">
    <property type="entry name" value="ATPase_P-typ_TM_dom_sf"/>
</dbReference>
<evidence type="ECO:0000313" key="13">
    <source>
        <dbReference type="Proteomes" id="UP001642409"/>
    </source>
</evidence>
<feature type="domain" description="P-type ATPase A" evidence="9">
    <location>
        <begin position="101"/>
        <end position="164"/>
    </location>
</feature>
<comment type="subcellular location">
    <subcellularLocation>
        <location evidence="1">Membrane</location>
        <topology evidence="1">Multi-pass membrane protein</topology>
    </subcellularLocation>
</comment>
<evidence type="ECO:0000256" key="7">
    <source>
        <dbReference type="ARBA" id="ARBA00023136"/>
    </source>
</evidence>
<dbReference type="InterPro" id="IPR036412">
    <property type="entry name" value="HAD-like_sf"/>
</dbReference>
<dbReference type="SFLD" id="SFLDG00002">
    <property type="entry name" value="C1.7:_P-type_atpase_like"/>
    <property type="match status" value="1"/>
</dbReference>
<dbReference type="InterPro" id="IPR044492">
    <property type="entry name" value="P_typ_ATPase_HD_dom"/>
</dbReference>
<name>A0ABP1H6S9_9EUKA</name>
<dbReference type="Pfam" id="PF16209">
    <property type="entry name" value="PhoLip_ATPase_N"/>
    <property type="match status" value="1"/>
</dbReference>
<evidence type="ECO:0000259" key="11">
    <source>
        <dbReference type="Pfam" id="PF16212"/>
    </source>
</evidence>
<gene>
    <name evidence="12" type="ORF">HINF_LOCUS9885</name>
</gene>
<protein>
    <submittedName>
        <fullName evidence="12">Phospholipid-translocating_ATPase</fullName>
    </submittedName>
</protein>
<proteinExistence type="predicted"/>
<evidence type="ECO:0000259" key="10">
    <source>
        <dbReference type="Pfam" id="PF16209"/>
    </source>
</evidence>
<feature type="domain" description="P-type ATPase N-terminal" evidence="10">
    <location>
        <begin position="20"/>
        <end position="59"/>
    </location>
</feature>
<keyword evidence="3" id="KW-0479">Metal-binding</keyword>
<dbReference type="PANTHER" id="PTHR24092:SF150">
    <property type="entry name" value="PHOSPHOLIPID-TRANSPORTING ATPASE"/>
    <property type="match status" value="1"/>
</dbReference>
<organism evidence="12 13">
    <name type="scientific">Hexamita inflata</name>
    <dbReference type="NCBI Taxonomy" id="28002"/>
    <lineage>
        <taxon>Eukaryota</taxon>
        <taxon>Metamonada</taxon>
        <taxon>Diplomonadida</taxon>
        <taxon>Hexamitidae</taxon>
        <taxon>Hexamitinae</taxon>
        <taxon>Hexamita</taxon>
    </lineage>
</organism>
<dbReference type="InterPro" id="IPR059000">
    <property type="entry name" value="ATPase_P-type_domA"/>
</dbReference>
<feature type="transmembrane region" description="Helical" evidence="8">
    <location>
        <begin position="1052"/>
        <end position="1072"/>
    </location>
</feature>
<evidence type="ECO:0000313" key="12">
    <source>
        <dbReference type="EMBL" id="CAL5987423.1"/>
    </source>
</evidence>
<dbReference type="InterPro" id="IPR018303">
    <property type="entry name" value="ATPase_P-typ_P_site"/>
</dbReference>
<feature type="domain" description="P-type ATPase C-terminal" evidence="11">
    <location>
        <begin position="902"/>
        <end position="1150"/>
    </location>
</feature>
<keyword evidence="7 8" id="KW-0472">Membrane</keyword>
<feature type="transmembrane region" description="Helical" evidence="8">
    <location>
        <begin position="48"/>
        <end position="81"/>
    </location>
</feature>
<dbReference type="InterPro" id="IPR008250">
    <property type="entry name" value="ATPase_P-typ_transduc_dom_A_sf"/>
</dbReference>
<feature type="transmembrane region" description="Helical" evidence="8">
    <location>
        <begin position="277"/>
        <end position="300"/>
    </location>
</feature>
<keyword evidence="2 8" id="KW-0812">Transmembrane</keyword>
<evidence type="ECO:0000256" key="1">
    <source>
        <dbReference type="ARBA" id="ARBA00004141"/>
    </source>
</evidence>
<comment type="caution">
    <text evidence="12">The sequence shown here is derived from an EMBL/GenBank/DDBJ whole genome shotgun (WGS) entry which is preliminary data.</text>
</comment>
<dbReference type="PRINTS" id="PR00119">
    <property type="entry name" value="CATATPASE"/>
</dbReference>
<dbReference type="SUPFAM" id="SSF81665">
    <property type="entry name" value="Calcium ATPase, transmembrane domain M"/>
    <property type="match status" value="1"/>
</dbReference>
<accession>A0ABP1H6S9</accession>
<keyword evidence="4" id="KW-0460">Magnesium</keyword>
<keyword evidence="6 8" id="KW-1133">Transmembrane helix</keyword>
<evidence type="ECO:0000256" key="3">
    <source>
        <dbReference type="ARBA" id="ARBA00022723"/>
    </source>
</evidence>